<dbReference type="GO" id="GO:0005634">
    <property type="term" value="C:nucleus"/>
    <property type="evidence" value="ECO:0007669"/>
    <property type="project" value="UniProtKB-SubCell"/>
</dbReference>
<feature type="region of interest" description="Disordered" evidence="18">
    <location>
        <begin position="418"/>
        <end position="499"/>
    </location>
</feature>
<feature type="compositionally biased region" description="Polar residues" evidence="18">
    <location>
        <begin position="564"/>
        <end position="587"/>
    </location>
</feature>
<evidence type="ECO:0000256" key="11">
    <source>
        <dbReference type="ARBA" id="ARBA00022777"/>
    </source>
</evidence>
<keyword evidence="7" id="KW-0132">Cell division</keyword>
<feature type="compositionally biased region" description="Acidic residues" evidence="18">
    <location>
        <begin position="523"/>
        <end position="533"/>
    </location>
</feature>
<comment type="similarity">
    <text evidence="3">Belongs to the protein kinase superfamily. NEK Ser/Thr protein kinase family. NIMA subfamily.</text>
</comment>
<feature type="region of interest" description="Disordered" evidence="18">
    <location>
        <begin position="520"/>
        <end position="659"/>
    </location>
</feature>
<dbReference type="Gene3D" id="1.10.510.10">
    <property type="entry name" value="Transferase(Phosphotransferase) domain 1"/>
    <property type="match status" value="1"/>
</dbReference>
<name>A0A167XYT2_9EURO</name>
<dbReference type="InterPro" id="IPR051131">
    <property type="entry name" value="NEK_Ser/Thr_kinase_NIMA"/>
</dbReference>
<evidence type="ECO:0000256" key="6">
    <source>
        <dbReference type="ARBA" id="ARBA00022553"/>
    </source>
</evidence>
<dbReference type="Gene3D" id="3.30.200.20">
    <property type="entry name" value="Phosphorylase Kinase, domain 1"/>
    <property type="match status" value="2"/>
</dbReference>
<evidence type="ECO:0000256" key="18">
    <source>
        <dbReference type="SAM" id="MobiDB-lite"/>
    </source>
</evidence>
<evidence type="ECO:0000313" key="21">
    <source>
        <dbReference type="Proteomes" id="UP000242877"/>
    </source>
</evidence>
<evidence type="ECO:0000259" key="19">
    <source>
        <dbReference type="PROSITE" id="PS50011"/>
    </source>
</evidence>
<dbReference type="PROSITE" id="PS00108">
    <property type="entry name" value="PROTEIN_KINASE_ST"/>
    <property type="match status" value="1"/>
</dbReference>
<keyword evidence="10" id="KW-0498">Mitosis</keyword>
<dbReference type="PROSITE" id="PS50011">
    <property type="entry name" value="PROTEIN_KINASE_DOM"/>
    <property type="match status" value="1"/>
</dbReference>
<evidence type="ECO:0000256" key="1">
    <source>
        <dbReference type="ARBA" id="ARBA00004123"/>
    </source>
</evidence>
<dbReference type="FunFam" id="1.10.510.10:FF:000697">
    <property type="entry name" value="G2-specific protein kinase nimA"/>
    <property type="match status" value="1"/>
</dbReference>
<accession>A0A167XYT2</accession>
<dbReference type="OrthoDB" id="10250725at2759"/>
<dbReference type="GO" id="GO:0051301">
    <property type="term" value="P:cell division"/>
    <property type="evidence" value="ECO:0007669"/>
    <property type="project" value="UniProtKB-KW"/>
</dbReference>
<dbReference type="InterPro" id="IPR011009">
    <property type="entry name" value="Kinase-like_dom_sf"/>
</dbReference>
<dbReference type="GO" id="GO:0005524">
    <property type="term" value="F:ATP binding"/>
    <property type="evidence" value="ECO:0007669"/>
    <property type="project" value="UniProtKB-KW"/>
</dbReference>
<evidence type="ECO:0000256" key="12">
    <source>
        <dbReference type="ARBA" id="ARBA00022840"/>
    </source>
</evidence>
<protein>
    <recommendedName>
        <fullName evidence="4">non-specific serine/threonine protein kinase</fullName>
        <ecNumber evidence="4">2.7.11.1</ecNumber>
    </recommendedName>
</protein>
<keyword evidence="6" id="KW-0597">Phosphoprotein</keyword>
<comment type="subcellular location">
    <subcellularLocation>
        <location evidence="1">Nucleus</location>
    </subcellularLocation>
</comment>
<evidence type="ECO:0000256" key="4">
    <source>
        <dbReference type="ARBA" id="ARBA00012513"/>
    </source>
</evidence>
<proteinExistence type="inferred from homology"/>
<dbReference type="EC" id="2.7.11.1" evidence="4"/>
<evidence type="ECO:0000256" key="14">
    <source>
        <dbReference type="ARBA" id="ARBA00023306"/>
    </source>
</evidence>
<feature type="compositionally biased region" description="Polar residues" evidence="18">
    <location>
        <begin position="594"/>
        <end position="623"/>
    </location>
</feature>
<organism evidence="20 21">
    <name type="scientific">Ascosphaera apis ARSEF 7405</name>
    <dbReference type="NCBI Taxonomy" id="392613"/>
    <lineage>
        <taxon>Eukaryota</taxon>
        <taxon>Fungi</taxon>
        <taxon>Dikarya</taxon>
        <taxon>Ascomycota</taxon>
        <taxon>Pezizomycotina</taxon>
        <taxon>Eurotiomycetes</taxon>
        <taxon>Eurotiomycetidae</taxon>
        <taxon>Onygenales</taxon>
        <taxon>Ascosphaeraceae</taxon>
        <taxon>Ascosphaera</taxon>
    </lineage>
</organism>
<dbReference type="Proteomes" id="UP000242877">
    <property type="component" value="Unassembled WGS sequence"/>
</dbReference>
<dbReference type="PANTHER" id="PTHR44899:SF10">
    <property type="entry name" value="NIMA-RELATED KINASE 2"/>
    <property type="match status" value="1"/>
</dbReference>
<dbReference type="GO" id="GO:0004674">
    <property type="term" value="F:protein serine/threonine kinase activity"/>
    <property type="evidence" value="ECO:0007669"/>
    <property type="project" value="UniProtKB-KW"/>
</dbReference>
<keyword evidence="21" id="KW-1185">Reference proteome</keyword>
<dbReference type="PANTHER" id="PTHR44899">
    <property type="entry name" value="CAMK FAMILY PROTEIN KINASE"/>
    <property type="match status" value="1"/>
</dbReference>
<dbReference type="InterPro" id="IPR008271">
    <property type="entry name" value="Ser/Thr_kinase_AS"/>
</dbReference>
<evidence type="ECO:0000256" key="2">
    <source>
        <dbReference type="ARBA" id="ARBA00006692"/>
    </source>
</evidence>
<comment type="similarity">
    <text evidence="2">Belongs to the protein kinase superfamily. CAMK Ser/Thr protein kinase family.</text>
</comment>
<evidence type="ECO:0000256" key="5">
    <source>
        <dbReference type="ARBA" id="ARBA00022527"/>
    </source>
</evidence>
<evidence type="ECO:0000256" key="13">
    <source>
        <dbReference type="ARBA" id="ARBA00023242"/>
    </source>
</evidence>
<dbReference type="CDD" id="cd08217">
    <property type="entry name" value="STKc_Nek2"/>
    <property type="match status" value="1"/>
</dbReference>
<evidence type="ECO:0000313" key="20">
    <source>
        <dbReference type="EMBL" id="KZZ90644.1"/>
    </source>
</evidence>
<evidence type="ECO:0000256" key="8">
    <source>
        <dbReference type="ARBA" id="ARBA00022679"/>
    </source>
</evidence>
<feature type="compositionally biased region" description="Polar residues" evidence="18">
    <location>
        <begin position="467"/>
        <end position="478"/>
    </location>
</feature>
<dbReference type="SUPFAM" id="SSF56112">
    <property type="entry name" value="Protein kinase-like (PK-like)"/>
    <property type="match status" value="1"/>
</dbReference>
<evidence type="ECO:0000256" key="10">
    <source>
        <dbReference type="ARBA" id="ARBA00022776"/>
    </source>
</evidence>
<feature type="domain" description="Protein kinase" evidence="19">
    <location>
        <begin position="18"/>
        <end position="304"/>
    </location>
</feature>
<dbReference type="InterPro" id="IPR000719">
    <property type="entry name" value="Prot_kinase_dom"/>
</dbReference>
<dbReference type="SMART" id="SM00220">
    <property type="entry name" value="S_TKc"/>
    <property type="match status" value="1"/>
</dbReference>
<reference evidence="20 21" key="1">
    <citation type="journal article" date="2016" name="Genome Biol. Evol.">
        <title>Divergent and convergent evolution of fungal pathogenicity.</title>
        <authorList>
            <person name="Shang Y."/>
            <person name="Xiao G."/>
            <person name="Zheng P."/>
            <person name="Cen K."/>
            <person name="Zhan S."/>
            <person name="Wang C."/>
        </authorList>
    </citation>
    <scope>NUCLEOTIDE SEQUENCE [LARGE SCALE GENOMIC DNA]</scope>
    <source>
        <strain evidence="20 21">ARSEF 7405</strain>
    </source>
</reference>
<keyword evidence="8" id="KW-0808">Transferase</keyword>
<feature type="compositionally biased region" description="Low complexity" evidence="18">
    <location>
        <begin position="445"/>
        <end position="458"/>
    </location>
</feature>
<feature type="compositionally biased region" description="Low complexity" evidence="18">
    <location>
        <begin position="418"/>
        <end position="427"/>
    </location>
</feature>
<evidence type="ECO:0000256" key="16">
    <source>
        <dbReference type="ARBA" id="ARBA00048679"/>
    </source>
</evidence>
<feature type="compositionally biased region" description="Low complexity" evidence="18">
    <location>
        <begin position="552"/>
        <end position="563"/>
    </location>
</feature>
<dbReference type="AlphaFoldDB" id="A0A167XYT2"/>
<dbReference type="EMBL" id="AZGZ01000016">
    <property type="protein sequence ID" value="KZZ90644.1"/>
    <property type="molecule type" value="Genomic_DNA"/>
</dbReference>
<evidence type="ECO:0000256" key="9">
    <source>
        <dbReference type="ARBA" id="ARBA00022741"/>
    </source>
</evidence>
<evidence type="ECO:0000256" key="15">
    <source>
        <dbReference type="ARBA" id="ARBA00047899"/>
    </source>
</evidence>
<keyword evidence="9" id="KW-0547">Nucleotide-binding</keyword>
<keyword evidence="14" id="KW-0131">Cell cycle</keyword>
<evidence type="ECO:0000256" key="17">
    <source>
        <dbReference type="SAM" id="Coils"/>
    </source>
</evidence>
<comment type="catalytic activity">
    <reaction evidence="16">
        <text>L-seryl-[protein] + ATP = O-phospho-L-seryl-[protein] + ADP + H(+)</text>
        <dbReference type="Rhea" id="RHEA:17989"/>
        <dbReference type="Rhea" id="RHEA-COMP:9863"/>
        <dbReference type="Rhea" id="RHEA-COMP:11604"/>
        <dbReference type="ChEBI" id="CHEBI:15378"/>
        <dbReference type="ChEBI" id="CHEBI:29999"/>
        <dbReference type="ChEBI" id="CHEBI:30616"/>
        <dbReference type="ChEBI" id="CHEBI:83421"/>
        <dbReference type="ChEBI" id="CHEBI:456216"/>
        <dbReference type="EC" id="2.7.11.1"/>
    </reaction>
</comment>
<sequence length="703" mass="78203">MSQAGTVTPAPSADTEKYEVLEKIGSGSFGIIRKVRRKADGFILCRKEIAYLKMSQKEREQLMSEFNILSSLRHPNIVAYYHREHLKSTQELYLYMEYCGGGDLGMIIKNLKASNKYAEEEFVWRILSQLVTALYRCHYGTNPPEAGANVLGPPSSKQPTGLKSKQAQVMILHRDLKPDNIFLGDDQTVKLGDFGLSKLMRSQDFASTYVGTPFYMSPEICAGEKYTLYSDIWAVGCIMYELCAKEPPFNARTHIQLIHKIREGRFPSLPSLYSAELRGLIASCLKVNPLQRPDTAALLNNPVIRLMRKEMEVVELGKSIKTREEAAAKKLKEVEAAYAQLEKDKLAMKTELEETIRREWEIKARAEIERQLQIEFDKLRGRFEIEVQEQVAHELQKHITESAVSCKPAPEIQVATISSAGASSGSGSNSGSGSGSGSEDEEEFPSTTDFSDLSLDSPPVKDLDQINKIQHTPFSSKQKMVITPSHDDDLAEGSPMNIDTIYRSPASKTIDFIARRDSRDLFADEEDDDDFDDIQSPSRMKFTRPQRPVIRSKTTSSMSKLTTVHSNSAKQNSKTSPSISGAASNPNLRHPTSGPRNKSPQLRNGTSPTERTTNKLPNVRTQTGGDGMRKAAIQRNMGGRALSELNQARAGGRTTDEVKTKVAQATSSLSSLKLDDQPAIWNPDIDEMPSPFIVKTKAIKSVR</sequence>
<keyword evidence="13" id="KW-0539">Nucleus</keyword>
<dbReference type="FunFam" id="3.30.200.20:FF:000097">
    <property type="entry name" value="Probable serine/threonine-protein kinase nek1"/>
    <property type="match status" value="1"/>
</dbReference>
<keyword evidence="5" id="KW-0723">Serine/threonine-protein kinase</keyword>
<gene>
    <name evidence="20" type="ORF">AAP_03739</name>
</gene>
<dbReference type="VEuPathDB" id="FungiDB:AAP_03739"/>
<evidence type="ECO:0000256" key="3">
    <source>
        <dbReference type="ARBA" id="ARBA00010886"/>
    </source>
</evidence>
<keyword evidence="11 20" id="KW-0418">Kinase</keyword>
<comment type="catalytic activity">
    <reaction evidence="15">
        <text>L-threonyl-[protein] + ATP = O-phospho-L-threonyl-[protein] + ADP + H(+)</text>
        <dbReference type="Rhea" id="RHEA:46608"/>
        <dbReference type="Rhea" id="RHEA-COMP:11060"/>
        <dbReference type="Rhea" id="RHEA-COMP:11605"/>
        <dbReference type="ChEBI" id="CHEBI:15378"/>
        <dbReference type="ChEBI" id="CHEBI:30013"/>
        <dbReference type="ChEBI" id="CHEBI:30616"/>
        <dbReference type="ChEBI" id="CHEBI:61977"/>
        <dbReference type="ChEBI" id="CHEBI:456216"/>
        <dbReference type="EC" id="2.7.11.1"/>
    </reaction>
</comment>
<keyword evidence="12" id="KW-0067">ATP-binding</keyword>
<feature type="coiled-coil region" evidence="17">
    <location>
        <begin position="324"/>
        <end position="358"/>
    </location>
</feature>
<keyword evidence="17" id="KW-0175">Coiled coil</keyword>
<comment type="caution">
    <text evidence="20">The sequence shown here is derived from an EMBL/GenBank/DDBJ whole genome shotgun (WGS) entry which is preliminary data.</text>
</comment>
<dbReference type="Pfam" id="PF00069">
    <property type="entry name" value="Pkinase"/>
    <property type="match status" value="2"/>
</dbReference>
<evidence type="ECO:0000256" key="7">
    <source>
        <dbReference type="ARBA" id="ARBA00022618"/>
    </source>
</evidence>